<sequence>MVQLCLTRLHAQQHHSDSSSAHISSHALSPHLKPSQLNTALPQTIPRFASHTRWLYCQGPTSTCGADGEKALSTPPSPRSGHTVCLVGGKAYLFGGCGRSAGVEDKCLNDLHSFDVETLRWERVETRGAEQPAVRRSAAMCALDDGRFLLSGGAGDDPDHLRSDLYLFVTHTRVWTKLLEGPEAKPFCLCGQSACLWQDTILFFGGSTGLEYSNALHQYNLKTNRWQQLATLGPRPTPRYKHQAFIHGSSMYVIGGGCFKPLCEDIDVHRLDLTTMTWRQVATRGSVPMARVAHTCAYDSSEGGAVYMWGGFTAGLQCLRNFYRLSLDTHTWTAIPALRTELSPSARSFHGSIFSAGSVYVFSGSNGSEKFSDVWRYQQVRQTPPPLLTLAARALLAQTLTAALAASQTMTTSAVAMCGSDPPHGCGCRTGSAASFSSSSSGSGSSGGGGGGSHGGAHYGGSAHGHNYAFGTAFSCRRRKRDPAEGAFDLLKLTMEQGLSFISRAQSQRSPLGSVLG</sequence>
<dbReference type="EMBL" id="JAFCMP010000046">
    <property type="protein sequence ID" value="KAG5189728.1"/>
    <property type="molecule type" value="Genomic_DNA"/>
</dbReference>
<dbReference type="PANTHER" id="PTHR46093">
    <property type="entry name" value="ACYL-COA-BINDING DOMAIN-CONTAINING PROTEIN 5"/>
    <property type="match status" value="1"/>
</dbReference>
<evidence type="ECO:0000256" key="1">
    <source>
        <dbReference type="ARBA" id="ARBA00022441"/>
    </source>
</evidence>
<dbReference type="SUPFAM" id="SSF50965">
    <property type="entry name" value="Galactose oxidase, central domain"/>
    <property type="match status" value="1"/>
</dbReference>
<name>A0A836CLJ1_9STRA</name>
<gene>
    <name evidence="3" type="ORF">JKP88DRAFT_197461</name>
</gene>
<keyword evidence="2" id="KW-0677">Repeat</keyword>
<dbReference type="Pfam" id="PF01344">
    <property type="entry name" value="Kelch_1"/>
    <property type="match status" value="1"/>
</dbReference>
<proteinExistence type="predicted"/>
<evidence type="ECO:0000313" key="4">
    <source>
        <dbReference type="Proteomes" id="UP000664859"/>
    </source>
</evidence>
<keyword evidence="4" id="KW-1185">Reference proteome</keyword>
<accession>A0A836CLJ1</accession>
<comment type="caution">
    <text evidence="3">The sequence shown here is derived from an EMBL/GenBank/DDBJ whole genome shotgun (WGS) entry which is preliminary data.</text>
</comment>
<dbReference type="InterPro" id="IPR015915">
    <property type="entry name" value="Kelch-typ_b-propeller"/>
</dbReference>
<dbReference type="Pfam" id="PF24681">
    <property type="entry name" value="Kelch_KLHDC2_KLHL20_DRC7"/>
    <property type="match status" value="1"/>
</dbReference>
<keyword evidence="1" id="KW-0880">Kelch repeat</keyword>
<reference evidence="3" key="1">
    <citation type="submission" date="2021-02" db="EMBL/GenBank/DDBJ databases">
        <title>First Annotated Genome of the Yellow-green Alga Tribonema minus.</title>
        <authorList>
            <person name="Mahan K.M."/>
        </authorList>
    </citation>
    <scope>NUCLEOTIDE SEQUENCE</scope>
    <source>
        <strain evidence="3">UTEX B ZZ1240</strain>
    </source>
</reference>
<evidence type="ECO:0000313" key="3">
    <source>
        <dbReference type="EMBL" id="KAG5189728.1"/>
    </source>
</evidence>
<dbReference type="Gene3D" id="2.120.10.80">
    <property type="entry name" value="Kelch-type beta propeller"/>
    <property type="match status" value="2"/>
</dbReference>
<dbReference type="Proteomes" id="UP000664859">
    <property type="component" value="Unassembled WGS sequence"/>
</dbReference>
<protein>
    <submittedName>
        <fullName evidence="3">Uncharacterized protein</fullName>
    </submittedName>
</protein>
<organism evidence="3 4">
    <name type="scientific">Tribonema minus</name>
    <dbReference type="NCBI Taxonomy" id="303371"/>
    <lineage>
        <taxon>Eukaryota</taxon>
        <taxon>Sar</taxon>
        <taxon>Stramenopiles</taxon>
        <taxon>Ochrophyta</taxon>
        <taxon>PX clade</taxon>
        <taxon>Xanthophyceae</taxon>
        <taxon>Tribonematales</taxon>
        <taxon>Tribonemataceae</taxon>
        <taxon>Tribonema</taxon>
    </lineage>
</organism>
<dbReference type="PANTHER" id="PTHR46093:SF9">
    <property type="entry name" value="DCD DOMAIN-CONTAINING PROTEIN"/>
    <property type="match status" value="1"/>
</dbReference>
<dbReference type="InterPro" id="IPR011043">
    <property type="entry name" value="Gal_Oxase/kelch_b-propeller"/>
</dbReference>
<evidence type="ECO:0000256" key="2">
    <source>
        <dbReference type="ARBA" id="ARBA00022737"/>
    </source>
</evidence>
<dbReference type="OrthoDB" id="10251809at2759"/>
<dbReference type="AlphaFoldDB" id="A0A836CLJ1"/>
<dbReference type="InterPro" id="IPR006652">
    <property type="entry name" value="Kelch_1"/>
</dbReference>